<evidence type="ECO:0000313" key="5">
    <source>
        <dbReference type="Proteomes" id="UP000218151"/>
    </source>
</evidence>
<protein>
    <submittedName>
        <fullName evidence="4">Uncharacterized protein</fullName>
    </submittedName>
</protein>
<organism evidence="4 5">
    <name type="scientific">Sphingomonas lenta</name>
    <dbReference type="NCBI Taxonomy" id="1141887"/>
    <lineage>
        <taxon>Bacteria</taxon>
        <taxon>Pseudomonadati</taxon>
        <taxon>Pseudomonadota</taxon>
        <taxon>Alphaproteobacteria</taxon>
        <taxon>Sphingomonadales</taxon>
        <taxon>Sphingomonadaceae</taxon>
        <taxon>Sphingomonas</taxon>
    </lineage>
</organism>
<dbReference type="Proteomes" id="UP000218151">
    <property type="component" value="Unassembled WGS sequence"/>
</dbReference>
<feature type="domain" description="Glycosyl transferase family 1" evidence="2">
    <location>
        <begin position="214"/>
        <end position="322"/>
    </location>
</feature>
<evidence type="ECO:0000256" key="1">
    <source>
        <dbReference type="ARBA" id="ARBA00022679"/>
    </source>
</evidence>
<evidence type="ECO:0000259" key="2">
    <source>
        <dbReference type="Pfam" id="PF00534"/>
    </source>
</evidence>
<dbReference type="GO" id="GO:0016757">
    <property type="term" value="F:glycosyltransferase activity"/>
    <property type="evidence" value="ECO:0007669"/>
    <property type="project" value="InterPro"/>
</dbReference>
<name>A0A2A2SAX2_9SPHN</name>
<dbReference type="PANTHER" id="PTHR46401:SF2">
    <property type="entry name" value="GLYCOSYLTRANSFERASE WBBK-RELATED"/>
    <property type="match status" value="1"/>
</dbReference>
<dbReference type="AlphaFoldDB" id="A0A2A2SAX2"/>
<dbReference type="InterPro" id="IPR028098">
    <property type="entry name" value="Glyco_trans_4-like_N"/>
</dbReference>
<accession>A0A2A2SAX2</accession>
<dbReference type="Pfam" id="PF00534">
    <property type="entry name" value="Glycos_transf_1"/>
    <property type="match status" value="1"/>
</dbReference>
<dbReference type="OrthoDB" id="9790710at2"/>
<comment type="caution">
    <text evidence="4">The sequence shown here is derived from an EMBL/GenBank/DDBJ whole genome shotgun (WGS) entry which is preliminary data.</text>
</comment>
<dbReference type="CDD" id="cd03809">
    <property type="entry name" value="GT4_MtfB-like"/>
    <property type="match status" value="1"/>
</dbReference>
<dbReference type="PANTHER" id="PTHR46401">
    <property type="entry name" value="GLYCOSYLTRANSFERASE WBBK-RELATED"/>
    <property type="match status" value="1"/>
</dbReference>
<evidence type="ECO:0000313" key="4">
    <source>
        <dbReference type="EMBL" id="PAX06330.1"/>
    </source>
</evidence>
<dbReference type="GO" id="GO:0009103">
    <property type="term" value="P:lipopolysaccharide biosynthetic process"/>
    <property type="evidence" value="ECO:0007669"/>
    <property type="project" value="TreeGrafter"/>
</dbReference>
<gene>
    <name evidence="4" type="ORF">CKY28_17760</name>
</gene>
<dbReference type="RefSeq" id="WP_095999736.1">
    <property type="nucleotide sequence ID" value="NZ_NSLI01000008.1"/>
</dbReference>
<evidence type="ECO:0000259" key="3">
    <source>
        <dbReference type="Pfam" id="PF13439"/>
    </source>
</evidence>
<reference evidence="5" key="1">
    <citation type="submission" date="2017-09" db="EMBL/GenBank/DDBJ databases">
        <authorList>
            <person name="Feng G."/>
            <person name="Zhu H."/>
        </authorList>
    </citation>
    <scope>NUCLEOTIDE SEQUENCE [LARGE SCALE GENOMIC DNA]</scope>
    <source>
        <strain evidence="5">1PNM-20</strain>
    </source>
</reference>
<dbReference type="InterPro" id="IPR001296">
    <property type="entry name" value="Glyco_trans_1"/>
</dbReference>
<sequence>MTGTQRQAIHDPSSTPLAVIGFRGVPRVIGGVETHCEHLYPELAAAAPDLEVTLIGRRRYMDPHRDRLGPARCVALPSPPQDALETLLHTPLAVLYARWRLRAAIVHLHGIGPGFFAPLARLLGMRAVVTHHASDFQRPKWGRAARTFLRLGERFAARFADRVVCVSAALEAEFLGRYPDAAERTVVIRHGLAPTDAEAGRAFLAAHGLVHGGYLLAVGRLDATKRFEDLIAAHARAGEGALPLVIVGSSIGDRRYEEHLHATAGPGVRFLGFRAGDELSALYAHAALVLQASEMEGFGLVVLEALAAGAPVALSDLSAHREFGLPPERYFPVGDTDSIADVIAATGPREGPWPAAAPIAARYDPAAAVEAHLRIFRQLANRSNAAQ</sequence>
<proteinExistence type="predicted"/>
<feature type="domain" description="Glycosyltransferase subfamily 4-like N-terminal" evidence="3">
    <location>
        <begin position="29"/>
        <end position="192"/>
    </location>
</feature>
<dbReference type="EMBL" id="NSLI01000008">
    <property type="protein sequence ID" value="PAX06330.1"/>
    <property type="molecule type" value="Genomic_DNA"/>
</dbReference>
<dbReference type="Gene3D" id="3.40.50.2000">
    <property type="entry name" value="Glycogen Phosphorylase B"/>
    <property type="match status" value="2"/>
</dbReference>
<dbReference type="SUPFAM" id="SSF53756">
    <property type="entry name" value="UDP-Glycosyltransferase/glycogen phosphorylase"/>
    <property type="match status" value="1"/>
</dbReference>
<keyword evidence="1" id="KW-0808">Transferase</keyword>
<dbReference type="Pfam" id="PF13439">
    <property type="entry name" value="Glyco_transf_4"/>
    <property type="match status" value="1"/>
</dbReference>
<keyword evidence="5" id="KW-1185">Reference proteome</keyword>